<accession>A0A8J4H962</accession>
<reference evidence="2" key="1">
    <citation type="journal article" date="2020" name="mSystems">
        <title>Genome- and Community-Level Interaction Insights into Carbon Utilization and Element Cycling Functions of Hydrothermarchaeota in Hydrothermal Sediment.</title>
        <authorList>
            <person name="Zhou Z."/>
            <person name="Liu Y."/>
            <person name="Xu W."/>
            <person name="Pan J."/>
            <person name="Luo Z.H."/>
            <person name="Li M."/>
        </authorList>
    </citation>
    <scope>NUCLEOTIDE SEQUENCE</scope>
    <source>
        <strain evidence="2">SpSt-997</strain>
    </source>
</reference>
<protein>
    <submittedName>
        <fullName evidence="2">Uncharacterized protein</fullName>
    </submittedName>
</protein>
<feature type="chain" id="PRO_5035211913" evidence="1">
    <location>
        <begin position="24"/>
        <end position="139"/>
    </location>
</feature>
<dbReference type="EMBL" id="DTQM01000050">
    <property type="protein sequence ID" value="HGC42068.1"/>
    <property type="molecule type" value="Genomic_DNA"/>
</dbReference>
<keyword evidence="1" id="KW-0732">Signal</keyword>
<name>A0A8J4H962_9PROT</name>
<sequence length="139" mass="13966">MRPLLVASLLMTPLLLAALPAVAQDSASPSSPNAGNLMGGMGGMSGIASKLPIPGVADDSAQSYLKAARSALASGKTGMAQEALERAESRLLDRDVAPSQAASPSSDPSVTAISQILQNLGAGKKAEALQLLDALIAKM</sequence>
<organism evidence="2">
    <name type="scientific">Acidicaldus sp</name>
    <dbReference type="NCBI Taxonomy" id="1872105"/>
    <lineage>
        <taxon>Bacteria</taxon>
        <taxon>Pseudomonadati</taxon>
        <taxon>Pseudomonadota</taxon>
        <taxon>Alphaproteobacteria</taxon>
        <taxon>Acetobacterales</taxon>
        <taxon>Acetobacteraceae</taxon>
        <taxon>Acidicaldus</taxon>
    </lineage>
</organism>
<feature type="signal peptide" evidence="1">
    <location>
        <begin position="1"/>
        <end position="23"/>
    </location>
</feature>
<proteinExistence type="predicted"/>
<evidence type="ECO:0000313" key="2">
    <source>
        <dbReference type="EMBL" id="HGC42068.1"/>
    </source>
</evidence>
<gene>
    <name evidence="2" type="ORF">ENY07_02435</name>
</gene>
<dbReference type="AlphaFoldDB" id="A0A8J4H962"/>
<evidence type="ECO:0000256" key="1">
    <source>
        <dbReference type="SAM" id="SignalP"/>
    </source>
</evidence>
<comment type="caution">
    <text evidence="2">The sequence shown here is derived from an EMBL/GenBank/DDBJ whole genome shotgun (WGS) entry which is preliminary data.</text>
</comment>